<sequence>MYKLGFYVPASHLEAVKQACFEAGAGRIGDYDNCCWQVEGVGQFRPLAGSEPAIGSIGELERVPEYRVEMVCADTVAKTVLAAMIAAHPYEQPALDLVELLTELR</sequence>
<name>A0A5B0X0R8_9GAMM</name>
<dbReference type="InterPro" id="IPR015867">
    <property type="entry name" value="N-reg_PII/ATP_PRibTrfase_C"/>
</dbReference>
<comment type="caution">
    <text evidence="1">The sequence shown here is derived from an EMBL/GenBank/DDBJ whole genome shotgun (WGS) entry which is preliminary data.</text>
</comment>
<organism evidence="1 2">
    <name type="scientific">Pseudohalioglobus sediminis</name>
    <dbReference type="NCBI Taxonomy" id="2606449"/>
    <lineage>
        <taxon>Bacteria</taxon>
        <taxon>Pseudomonadati</taxon>
        <taxon>Pseudomonadota</taxon>
        <taxon>Gammaproteobacteria</taxon>
        <taxon>Cellvibrionales</taxon>
        <taxon>Halieaceae</taxon>
        <taxon>Pseudohalioglobus</taxon>
    </lineage>
</organism>
<dbReference type="SUPFAM" id="SSF102705">
    <property type="entry name" value="NIF3 (NGG1p interacting factor 3)-like"/>
    <property type="match status" value="1"/>
</dbReference>
<dbReference type="EMBL" id="VTUX01000003">
    <property type="protein sequence ID" value="KAA1192873.1"/>
    <property type="molecule type" value="Genomic_DNA"/>
</dbReference>
<protein>
    <submittedName>
        <fullName evidence="1">NGG1p interacting factor NIF3</fullName>
    </submittedName>
</protein>
<dbReference type="Proteomes" id="UP000323708">
    <property type="component" value="Unassembled WGS sequence"/>
</dbReference>
<dbReference type="PANTHER" id="PTHR41774:SF1">
    <property type="entry name" value="NGG1P INTERACTING FACTOR NIF3"/>
    <property type="match status" value="1"/>
</dbReference>
<dbReference type="AlphaFoldDB" id="A0A5B0X0R8"/>
<accession>A0A5B0X0R8</accession>
<gene>
    <name evidence="1" type="ORF">F0M18_06660</name>
</gene>
<dbReference type="FunFam" id="3.30.70.120:FF:000006">
    <property type="entry name" value="GTP cyclohydrolase 1 type 2 homolog"/>
    <property type="match status" value="1"/>
</dbReference>
<dbReference type="InterPro" id="IPR036069">
    <property type="entry name" value="DUF34/NIF3_sf"/>
</dbReference>
<proteinExistence type="predicted"/>
<evidence type="ECO:0000313" key="2">
    <source>
        <dbReference type="Proteomes" id="UP000323708"/>
    </source>
</evidence>
<reference evidence="1 2" key="1">
    <citation type="submission" date="2019-09" db="EMBL/GenBank/DDBJ databases">
        <authorList>
            <person name="Chen X.-Y."/>
        </authorList>
    </citation>
    <scope>NUCLEOTIDE SEQUENCE [LARGE SCALE GENOMIC DNA]</scope>
    <source>
        <strain evidence="1 2">NY5</strain>
    </source>
</reference>
<dbReference type="PANTHER" id="PTHR41774">
    <property type="match status" value="1"/>
</dbReference>
<evidence type="ECO:0000313" key="1">
    <source>
        <dbReference type="EMBL" id="KAA1192873.1"/>
    </source>
</evidence>
<dbReference type="Gene3D" id="3.30.70.120">
    <property type="match status" value="1"/>
</dbReference>
<keyword evidence="2" id="KW-1185">Reference proteome</keyword>